<reference evidence="3 4" key="1">
    <citation type="journal article" date="2012" name="BMC Genomics">
        <title>Tools to kill: Genome of one of the most destructive plant pathogenic fungi Macrophomina phaseolina.</title>
        <authorList>
            <person name="Islam M.S."/>
            <person name="Haque M.S."/>
            <person name="Islam M.M."/>
            <person name="Emdad E.M."/>
            <person name="Halim A."/>
            <person name="Hossen Q.M.M."/>
            <person name="Hossain M.Z."/>
            <person name="Ahmed B."/>
            <person name="Rahim S."/>
            <person name="Rahman M.S."/>
            <person name="Alam M.M."/>
            <person name="Hou S."/>
            <person name="Wan X."/>
            <person name="Saito J.A."/>
            <person name="Alam M."/>
        </authorList>
    </citation>
    <scope>NUCLEOTIDE SEQUENCE [LARGE SCALE GENOMIC DNA]</scope>
    <source>
        <strain evidence="3 4">MS6</strain>
    </source>
</reference>
<evidence type="ECO:0000256" key="1">
    <source>
        <dbReference type="ARBA" id="ARBA00022801"/>
    </source>
</evidence>
<dbReference type="Gene3D" id="3.40.50.1820">
    <property type="entry name" value="alpha/beta hydrolase"/>
    <property type="match status" value="1"/>
</dbReference>
<proteinExistence type="predicted"/>
<dbReference type="InParanoid" id="K2SFE5"/>
<dbReference type="PANTHER" id="PTHR48081:SF8">
    <property type="entry name" value="ALPHA_BETA HYDROLASE FOLD-3 DOMAIN-CONTAINING PROTEIN-RELATED"/>
    <property type="match status" value="1"/>
</dbReference>
<dbReference type="EMBL" id="AHHD01000056">
    <property type="protein sequence ID" value="EKG21169.1"/>
    <property type="molecule type" value="Genomic_DNA"/>
</dbReference>
<accession>K2SFE5</accession>
<dbReference type="STRING" id="1126212.K2SFE5"/>
<dbReference type="SUPFAM" id="SSF53474">
    <property type="entry name" value="alpha/beta-Hydrolases"/>
    <property type="match status" value="1"/>
</dbReference>
<dbReference type="AlphaFoldDB" id="K2SFE5"/>
<dbReference type="Proteomes" id="UP000007129">
    <property type="component" value="Unassembled WGS sequence"/>
</dbReference>
<dbReference type="InterPro" id="IPR013094">
    <property type="entry name" value="AB_hydrolase_3"/>
</dbReference>
<organism evidence="3 4">
    <name type="scientific">Macrophomina phaseolina (strain MS6)</name>
    <name type="common">Charcoal rot fungus</name>
    <dbReference type="NCBI Taxonomy" id="1126212"/>
    <lineage>
        <taxon>Eukaryota</taxon>
        <taxon>Fungi</taxon>
        <taxon>Dikarya</taxon>
        <taxon>Ascomycota</taxon>
        <taxon>Pezizomycotina</taxon>
        <taxon>Dothideomycetes</taxon>
        <taxon>Dothideomycetes incertae sedis</taxon>
        <taxon>Botryosphaeriales</taxon>
        <taxon>Botryosphaeriaceae</taxon>
        <taxon>Macrophomina</taxon>
    </lineage>
</organism>
<dbReference type="eggNOG" id="KOG1515">
    <property type="taxonomic scope" value="Eukaryota"/>
</dbReference>
<comment type="caution">
    <text evidence="3">The sequence shown here is derived from an EMBL/GenBank/DDBJ whole genome shotgun (WGS) entry which is preliminary data.</text>
</comment>
<name>K2SFE5_MACPH</name>
<dbReference type="InterPro" id="IPR029058">
    <property type="entry name" value="AB_hydrolase_fold"/>
</dbReference>
<dbReference type="HOGENOM" id="CLU_012494_3_3_1"/>
<evidence type="ECO:0000259" key="2">
    <source>
        <dbReference type="Pfam" id="PF07859"/>
    </source>
</evidence>
<dbReference type="GO" id="GO:0016787">
    <property type="term" value="F:hydrolase activity"/>
    <property type="evidence" value="ECO:0007669"/>
    <property type="project" value="UniProtKB-KW"/>
</dbReference>
<evidence type="ECO:0000313" key="4">
    <source>
        <dbReference type="Proteomes" id="UP000007129"/>
    </source>
</evidence>
<dbReference type="PANTHER" id="PTHR48081">
    <property type="entry name" value="AB HYDROLASE SUPERFAMILY PROTEIN C4A8.06C"/>
    <property type="match status" value="1"/>
</dbReference>
<protein>
    <submittedName>
        <fullName evidence="3">Alpha/beta hydrolase fold-3</fullName>
    </submittedName>
</protein>
<dbReference type="InterPro" id="IPR050300">
    <property type="entry name" value="GDXG_lipolytic_enzyme"/>
</dbReference>
<evidence type="ECO:0000313" key="3">
    <source>
        <dbReference type="EMBL" id="EKG21169.1"/>
    </source>
</evidence>
<sequence>MLIVALTMSFLLSWLEPTFNALHPFNSLPFIYRWRLLLFQPILLLINTLKYTSCILFHRHTIIHIPTRTGHPIRTLVFHPSTPPTPNSPLPPLHLTLHAGGFLGGIPEYNAPFSALLSTRTGAVVVAPTYRFAPLHPYPAATNDITDVLSWLQRNARSTLHADPSLLTISGFSAGANLALSAAQSAPAVRASVTFYAPVDLRTPAQLKPKPAGMPPGQGRLMKLIFPLLDTYCGRDRGVREASVGDARLHPILARVVDLPERMLFVVPTVDILVHEQLMFVERLRREIDERGEEQRVVESLIVDGQMHGWVELPDVAIDMKTKDDVFDAAIEFIRETHGNHGFERAC</sequence>
<feature type="domain" description="Alpha/beta hydrolase fold-3" evidence="2">
    <location>
        <begin position="95"/>
        <end position="311"/>
    </location>
</feature>
<keyword evidence="1 3" id="KW-0378">Hydrolase</keyword>
<dbReference type="Pfam" id="PF07859">
    <property type="entry name" value="Abhydrolase_3"/>
    <property type="match status" value="1"/>
</dbReference>
<gene>
    <name evidence="3" type="ORF">MPH_01525</name>
</gene>
<dbReference type="OrthoDB" id="408631at2759"/>
<dbReference type="VEuPathDB" id="FungiDB:MPH_01525"/>